<dbReference type="SMART" id="SM00091">
    <property type="entry name" value="PAS"/>
    <property type="match status" value="1"/>
</dbReference>
<dbReference type="CDD" id="cd19920">
    <property type="entry name" value="REC_PA4781-like"/>
    <property type="match status" value="1"/>
</dbReference>
<dbReference type="PRINTS" id="PR01590">
    <property type="entry name" value="HTHFIS"/>
</dbReference>
<feature type="coiled-coil region" evidence="6">
    <location>
        <begin position="284"/>
        <end position="314"/>
    </location>
</feature>
<dbReference type="SUPFAM" id="SSF52540">
    <property type="entry name" value="P-loop containing nucleoside triphosphate hydrolases"/>
    <property type="match status" value="1"/>
</dbReference>
<dbReference type="CDD" id="cd00130">
    <property type="entry name" value="PAS"/>
    <property type="match status" value="1"/>
</dbReference>
<gene>
    <name evidence="9" type="ORF">CSA56_18930</name>
</gene>
<dbReference type="Pfam" id="PF00072">
    <property type="entry name" value="Response_reg"/>
    <property type="match status" value="1"/>
</dbReference>
<dbReference type="InterPro" id="IPR058031">
    <property type="entry name" value="AAA_lid_NorR"/>
</dbReference>
<dbReference type="InterPro" id="IPR003593">
    <property type="entry name" value="AAA+_ATPase"/>
</dbReference>
<dbReference type="PROSITE" id="PS50110">
    <property type="entry name" value="RESPONSE_REGULATORY"/>
    <property type="match status" value="1"/>
</dbReference>
<dbReference type="InterPro" id="IPR002197">
    <property type="entry name" value="HTH_Fis"/>
</dbReference>
<dbReference type="PROSITE" id="PS00688">
    <property type="entry name" value="SIGMA54_INTERACT_3"/>
    <property type="match status" value="1"/>
</dbReference>
<feature type="modified residue" description="4-aspartylphosphate" evidence="5">
    <location>
        <position position="70"/>
    </location>
</feature>
<keyword evidence="3" id="KW-0805">Transcription regulation</keyword>
<feature type="domain" description="Sigma-54 factor interaction" evidence="7">
    <location>
        <begin position="321"/>
        <end position="557"/>
    </location>
</feature>
<dbReference type="Gene3D" id="3.40.50.300">
    <property type="entry name" value="P-loop containing nucleotide triphosphate hydrolases"/>
    <property type="match status" value="1"/>
</dbReference>
<dbReference type="Proteomes" id="UP000230821">
    <property type="component" value="Unassembled WGS sequence"/>
</dbReference>
<evidence type="ECO:0000313" key="10">
    <source>
        <dbReference type="Proteomes" id="UP000230821"/>
    </source>
</evidence>
<evidence type="ECO:0000256" key="2">
    <source>
        <dbReference type="ARBA" id="ARBA00022840"/>
    </source>
</evidence>
<dbReference type="GO" id="GO:0005524">
    <property type="term" value="F:ATP binding"/>
    <property type="evidence" value="ECO:0007669"/>
    <property type="project" value="UniProtKB-KW"/>
</dbReference>
<sequence>MFQKAIYNHSTRACTMNTGYNILLVDDNPQNLATLSRILTKQGYRVRTAISGQVALKSVNSMLPDLILLDIRMPEMDGYEVCRRLKNSPKTQDIPVLFLSALDAPEDKIAAFDVGGLDYIIKPFHLDEVIARVKTHLALRTMREQLQTQNAELSRYRDHLEALVEQRTKALQASEQQYRFLADHVQDGIVIIRQGQIVFANTIFVSMLQCPLDQLLGQELLHLFPAPYRSGLRDWLASSRSSKQQDAYRIEVLTAQDQKMWTELEQSEILWDSQTAILLTIRDIHECKLRESRLEKERQRLQKENLKFKSTLQERYKFGELVGKSPGMQRVYEYIVSAAASDVNTLIIGESGTGKELIARSLHQASSRRDRAFVPINCASIPETLFEREFFGHRKGAFTGADRDTPGFFDQAHRGVLFLDEVTELSPGMQAKLLRVLQDGEYIPLGDTHAKQADVLLVAATNKAWKPLIQEGTLREDFFYRICVIEIQVPPLRDRKEDLSLLTEHFLSLFARKQKQSGLNALPVPSTVPGDIQEALYRYNWPGNVRELQNVLQRYLATQHLTEELDLLLPRRQEHLSGVSLSQLPRGLSLPDAVKECEKQLIMQALEQNRQHKINTAKMLGIPRSTLHRKIKEYRIRP</sequence>
<dbReference type="Pfam" id="PF00989">
    <property type="entry name" value="PAS"/>
    <property type="match status" value="1"/>
</dbReference>
<dbReference type="NCBIfam" id="TIGR00229">
    <property type="entry name" value="sensory_box"/>
    <property type="match status" value="1"/>
</dbReference>
<dbReference type="PROSITE" id="PS50045">
    <property type="entry name" value="SIGMA54_INTERACT_4"/>
    <property type="match status" value="1"/>
</dbReference>
<dbReference type="SMART" id="SM00382">
    <property type="entry name" value="AAA"/>
    <property type="match status" value="1"/>
</dbReference>
<name>A0A2G6K6E5_9BACT</name>
<dbReference type="SUPFAM" id="SSF55785">
    <property type="entry name" value="PYP-like sensor domain (PAS domain)"/>
    <property type="match status" value="1"/>
</dbReference>
<dbReference type="InterPro" id="IPR011006">
    <property type="entry name" value="CheY-like_superfamily"/>
</dbReference>
<dbReference type="Pfam" id="PF00158">
    <property type="entry name" value="Sigma54_activat"/>
    <property type="match status" value="1"/>
</dbReference>
<evidence type="ECO:0000256" key="6">
    <source>
        <dbReference type="SAM" id="Coils"/>
    </source>
</evidence>
<evidence type="ECO:0000259" key="8">
    <source>
        <dbReference type="PROSITE" id="PS50110"/>
    </source>
</evidence>
<dbReference type="InterPro" id="IPR002078">
    <property type="entry name" value="Sigma_54_int"/>
</dbReference>
<dbReference type="Gene3D" id="3.30.450.20">
    <property type="entry name" value="PAS domain"/>
    <property type="match status" value="1"/>
</dbReference>
<dbReference type="Gene3D" id="1.10.10.60">
    <property type="entry name" value="Homeodomain-like"/>
    <property type="match status" value="1"/>
</dbReference>
<dbReference type="PANTHER" id="PTHR32071">
    <property type="entry name" value="TRANSCRIPTIONAL REGULATORY PROTEIN"/>
    <property type="match status" value="1"/>
</dbReference>
<evidence type="ECO:0000313" key="9">
    <source>
        <dbReference type="EMBL" id="PIE31251.1"/>
    </source>
</evidence>
<dbReference type="AlphaFoldDB" id="A0A2G6K6E5"/>
<keyword evidence="4" id="KW-0804">Transcription</keyword>
<dbReference type="SUPFAM" id="SSF52172">
    <property type="entry name" value="CheY-like"/>
    <property type="match status" value="1"/>
</dbReference>
<dbReference type="GO" id="GO:0043565">
    <property type="term" value="F:sequence-specific DNA binding"/>
    <property type="evidence" value="ECO:0007669"/>
    <property type="project" value="InterPro"/>
</dbReference>
<dbReference type="GO" id="GO:0006355">
    <property type="term" value="P:regulation of DNA-templated transcription"/>
    <property type="evidence" value="ECO:0007669"/>
    <property type="project" value="InterPro"/>
</dbReference>
<dbReference type="InterPro" id="IPR027417">
    <property type="entry name" value="P-loop_NTPase"/>
</dbReference>
<dbReference type="Pfam" id="PF02954">
    <property type="entry name" value="HTH_8"/>
    <property type="match status" value="1"/>
</dbReference>
<proteinExistence type="predicted"/>
<evidence type="ECO:0000256" key="3">
    <source>
        <dbReference type="ARBA" id="ARBA00023015"/>
    </source>
</evidence>
<evidence type="ECO:0000259" key="7">
    <source>
        <dbReference type="PROSITE" id="PS50045"/>
    </source>
</evidence>
<dbReference type="Gene3D" id="3.40.50.2300">
    <property type="match status" value="1"/>
</dbReference>
<keyword evidence="2" id="KW-0067">ATP-binding</keyword>
<dbReference type="InterPro" id="IPR035965">
    <property type="entry name" value="PAS-like_dom_sf"/>
</dbReference>
<feature type="coiled-coil region" evidence="6">
    <location>
        <begin position="139"/>
        <end position="166"/>
    </location>
</feature>
<reference evidence="9 10" key="1">
    <citation type="submission" date="2017-10" db="EMBL/GenBank/DDBJ databases">
        <title>Novel microbial diversity and functional potential in the marine mammal oral microbiome.</title>
        <authorList>
            <person name="Dudek N.K."/>
            <person name="Sun C.L."/>
            <person name="Burstein D."/>
            <person name="Kantor R.S."/>
            <person name="Aliaga Goltsman D.S."/>
            <person name="Bik E.M."/>
            <person name="Thomas B.C."/>
            <person name="Banfield J.F."/>
            <person name="Relman D.A."/>
        </authorList>
    </citation>
    <scope>NUCLEOTIDE SEQUENCE [LARGE SCALE GENOMIC DNA]</scope>
    <source>
        <strain evidence="9">DOLJORAL78_47_16</strain>
    </source>
</reference>
<feature type="domain" description="Response regulatory" evidence="8">
    <location>
        <begin position="21"/>
        <end position="137"/>
    </location>
</feature>
<dbReference type="FunFam" id="3.40.50.300:FF:000006">
    <property type="entry name" value="DNA-binding transcriptional regulator NtrC"/>
    <property type="match status" value="1"/>
</dbReference>
<keyword evidence="1" id="KW-0547">Nucleotide-binding</keyword>
<dbReference type="InterPro" id="IPR025944">
    <property type="entry name" value="Sigma_54_int_dom_CS"/>
</dbReference>
<dbReference type="EMBL" id="PDSK01000160">
    <property type="protein sequence ID" value="PIE31251.1"/>
    <property type="molecule type" value="Genomic_DNA"/>
</dbReference>
<dbReference type="SMART" id="SM00448">
    <property type="entry name" value="REC"/>
    <property type="match status" value="1"/>
</dbReference>
<keyword evidence="5" id="KW-0597">Phosphoprotein</keyword>
<protein>
    <submittedName>
        <fullName evidence="9">Sigma-54-dependent Fis family transcriptional regulator</fullName>
    </submittedName>
</protein>
<dbReference type="GO" id="GO:0000160">
    <property type="term" value="P:phosphorelay signal transduction system"/>
    <property type="evidence" value="ECO:0007669"/>
    <property type="project" value="InterPro"/>
</dbReference>
<evidence type="ECO:0000256" key="4">
    <source>
        <dbReference type="ARBA" id="ARBA00023163"/>
    </source>
</evidence>
<evidence type="ECO:0000256" key="1">
    <source>
        <dbReference type="ARBA" id="ARBA00022741"/>
    </source>
</evidence>
<dbReference type="PANTHER" id="PTHR32071:SF57">
    <property type="entry name" value="C4-DICARBOXYLATE TRANSPORT TRANSCRIPTIONAL REGULATORY PROTEIN DCTD"/>
    <property type="match status" value="1"/>
</dbReference>
<keyword evidence="6" id="KW-0175">Coiled coil</keyword>
<dbReference type="InterPro" id="IPR001789">
    <property type="entry name" value="Sig_transdc_resp-reg_receiver"/>
</dbReference>
<dbReference type="InterPro" id="IPR013767">
    <property type="entry name" value="PAS_fold"/>
</dbReference>
<dbReference type="InterPro" id="IPR009057">
    <property type="entry name" value="Homeodomain-like_sf"/>
</dbReference>
<dbReference type="SUPFAM" id="SSF46689">
    <property type="entry name" value="Homeodomain-like"/>
    <property type="match status" value="1"/>
</dbReference>
<accession>A0A2G6K6E5</accession>
<dbReference type="Gene3D" id="1.10.8.60">
    <property type="match status" value="1"/>
</dbReference>
<dbReference type="Pfam" id="PF25601">
    <property type="entry name" value="AAA_lid_14"/>
    <property type="match status" value="1"/>
</dbReference>
<dbReference type="InterPro" id="IPR000014">
    <property type="entry name" value="PAS"/>
</dbReference>
<dbReference type="CDD" id="cd00009">
    <property type="entry name" value="AAA"/>
    <property type="match status" value="1"/>
</dbReference>
<comment type="caution">
    <text evidence="9">The sequence shown here is derived from an EMBL/GenBank/DDBJ whole genome shotgun (WGS) entry which is preliminary data.</text>
</comment>
<evidence type="ECO:0000256" key="5">
    <source>
        <dbReference type="PROSITE-ProRule" id="PRU00169"/>
    </source>
</evidence>
<organism evidence="9 10">
    <name type="scientific">candidate division KSB3 bacterium</name>
    <dbReference type="NCBI Taxonomy" id="2044937"/>
    <lineage>
        <taxon>Bacteria</taxon>
        <taxon>candidate division KSB3</taxon>
    </lineage>
</organism>